<proteinExistence type="predicted"/>
<evidence type="ECO:0000313" key="2">
    <source>
        <dbReference type="Proteomes" id="UP001597101"/>
    </source>
</evidence>
<reference evidence="2" key="1">
    <citation type="journal article" date="2019" name="Int. J. Syst. Evol. Microbiol.">
        <title>The Global Catalogue of Microorganisms (GCM) 10K type strain sequencing project: providing services to taxonomists for standard genome sequencing and annotation.</title>
        <authorList>
            <consortium name="The Broad Institute Genomics Platform"/>
            <consortium name="The Broad Institute Genome Sequencing Center for Infectious Disease"/>
            <person name="Wu L."/>
            <person name="Ma J."/>
        </authorList>
    </citation>
    <scope>NUCLEOTIDE SEQUENCE [LARGE SCALE GENOMIC DNA]</scope>
    <source>
        <strain evidence="2">CCUG 60023</strain>
    </source>
</reference>
<dbReference type="Proteomes" id="UP001597101">
    <property type="component" value="Unassembled WGS sequence"/>
</dbReference>
<comment type="caution">
    <text evidence="1">The sequence shown here is derived from an EMBL/GenBank/DDBJ whole genome shotgun (WGS) entry which is preliminary data.</text>
</comment>
<keyword evidence="2" id="KW-1185">Reference proteome</keyword>
<protein>
    <submittedName>
        <fullName evidence="1">Uncharacterized protein</fullName>
    </submittedName>
</protein>
<dbReference type="RefSeq" id="WP_377211595.1">
    <property type="nucleotide sequence ID" value="NZ_JBHTJV010000003.1"/>
</dbReference>
<organism evidence="1 2">
    <name type="scientific">Pseudahrensia aquimaris</name>
    <dbReference type="NCBI Taxonomy" id="744461"/>
    <lineage>
        <taxon>Bacteria</taxon>
        <taxon>Pseudomonadati</taxon>
        <taxon>Pseudomonadota</taxon>
        <taxon>Alphaproteobacteria</taxon>
        <taxon>Hyphomicrobiales</taxon>
        <taxon>Ahrensiaceae</taxon>
        <taxon>Pseudahrensia</taxon>
    </lineage>
</organism>
<sequence>MNNTIIGGAFAGVLGLAVLGMAVSFGPTAPDENFDYANATAQEQADWLNTYGRYIIDTNGEEIVGKDRTITFESIDPQRKAIGFRVLTEAETDEAKGILSSDTFTKIAAELSSKEQKRLCDYAQANEMLIGDALLQITVQIDDQALPAIDVSKAACEELKNRKEPPKPPLGLTPKV</sequence>
<gene>
    <name evidence="1" type="ORF">ACFQ14_04950</name>
</gene>
<name>A0ABW3FDG9_9HYPH</name>
<dbReference type="EMBL" id="JBHTJV010000003">
    <property type="protein sequence ID" value="MFD0915748.1"/>
    <property type="molecule type" value="Genomic_DNA"/>
</dbReference>
<accession>A0ABW3FDG9</accession>
<evidence type="ECO:0000313" key="1">
    <source>
        <dbReference type="EMBL" id="MFD0915748.1"/>
    </source>
</evidence>